<sequence>MALSGSPGIAVYFNGFMASQDLSDRTACPPAAGNCSGISGPVTVVALALKTTRFEEVLHNSIEASLRSNNLVPRPIFSQLYLEAEQQLSSLEDAIGSFF</sequence>
<dbReference type="Proteomes" id="UP000190648">
    <property type="component" value="Unassembled WGS sequence"/>
</dbReference>
<proteinExistence type="predicted"/>
<dbReference type="PANTHER" id="PTHR15720:SF13">
    <property type="entry name" value="PROTEIN GREB1"/>
    <property type="match status" value="1"/>
</dbReference>
<gene>
    <name evidence="1" type="ORF">AV530_005899</name>
</gene>
<keyword evidence="2" id="KW-1185">Reference proteome</keyword>
<reference evidence="1 2" key="1">
    <citation type="submission" date="2016-02" db="EMBL/GenBank/DDBJ databases">
        <title>Band-tailed pigeon sequencing and assembly.</title>
        <authorList>
            <person name="Soares A.E."/>
            <person name="Novak B.J."/>
            <person name="Rice E.S."/>
            <person name="O'Connell B."/>
            <person name="Chang D."/>
            <person name="Weber S."/>
            <person name="Shapiro B."/>
        </authorList>
    </citation>
    <scope>NUCLEOTIDE SEQUENCE [LARGE SCALE GENOMIC DNA]</scope>
    <source>
        <strain evidence="1">BTP2013</strain>
        <tissue evidence="1">Blood</tissue>
    </source>
</reference>
<organism evidence="1 2">
    <name type="scientific">Patagioenas fasciata monilis</name>
    <dbReference type="NCBI Taxonomy" id="372326"/>
    <lineage>
        <taxon>Eukaryota</taxon>
        <taxon>Metazoa</taxon>
        <taxon>Chordata</taxon>
        <taxon>Craniata</taxon>
        <taxon>Vertebrata</taxon>
        <taxon>Euteleostomi</taxon>
        <taxon>Archelosauria</taxon>
        <taxon>Archosauria</taxon>
        <taxon>Dinosauria</taxon>
        <taxon>Saurischia</taxon>
        <taxon>Theropoda</taxon>
        <taxon>Coelurosauria</taxon>
        <taxon>Aves</taxon>
        <taxon>Neognathae</taxon>
        <taxon>Neoaves</taxon>
        <taxon>Columbimorphae</taxon>
        <taxon>Columbiformes</taxon>
        <taxon>Columbidae</taxon>
        <taxon>Patagioenas</taxon>
    </lineage>
</organism>
<protein>
    <submittedName>
        <fullName evidence="1">Uncharacterized protein</fullName>
    </submittedName>
</protein>
<dbReference type="OrthoDB" id="9989163at2759"/>
<dbReference type="AlphaFoldDB" id="A0A1V4JN12"/>
<dbReference type="InterPro" id="IPR028422">
    <property type="entry name" value="GREB1"/>
</dbReference>
<dbReference type="EMBL" id="LSYS01006902">
    <property type="protein sequence ID" value="OPJ73573.1"/>
    <property type="molecule type" value="Genomic_DNA"/>
</dbReference>
<name>A0A1V4JN12_PATFA</name>
<evidence type="ECO:0000313" key="2">
    <source>
        <dbReference type="Proteomes" id="UP000190648"/>
    </source>
</evidence>
<comment type="caution">
    <text evidence="1">The sequence shown here is derived from an EMBL/GenBank/DDBJ whole genome shotgun (WGS) entry which is preliminary data.</text>
</comment>
<dbReference type="PANTHER" id="PTHR15720">
    <property type="entry name" value="GREB1-RELATED"/>
    <property type="match status" value="1"/>
</dbReference>
<evidence type="ECO:0000313" key="1">
    <source>
        <dbReference type="EMBL" id="OPJ73573.1"/>
    </source>
</evidence>
<accession>A0A1V4JN12</accession>
<dbReference type="STRING" id="372326.A0A1V4JN12"/>